<feature type="transmembrane region" description="Helical" evidence="1">
    <location>
        <begin position="58"/>
        <end position="79"/>
    </location>
</feature>
<dbReference type="AlphaFoldDB" id="A0AAD2B021"/>
<dbReference type="EMBL" id="CATVXE010000031">
    <property type="protein sequence ID" value="CAJ0697039.1"/>
    <property type="molecule type" value="Genomic_DNA"/>
</dbReference>
<gene>
    <name evidence="2" type="ORF">R77591_04712</name>
</gene>
<evidence type="ECO:0000313" key="2">
    <source>
        <dbReference type="EMBL" id="CAJ0697039.1"/>
    </source>
</evidence>
<keyword evidence="1" id="KW-0812">Transmembrane</keyword>
<protein>
    <submittedName>
        <fullName evidence="2">Uncharacterized protein</fullName>
    </submittedName>
</protein>
<name>A0AAD2B021_9RALS</name>
<proteinExistence type="predicted"/>
<accession>A0AAD2B021</accession>
<organism evidence="2 3">
    <name type="scientific">Ralstonia mannitolilytica</name>
    <dbReference type="NCBI Taxonomy" id="105219"/>
    <lineage>
        <taxon>Bacteria</taxon>
        <taxon>Pseudomonadati</taxon>
        <taxon>Pseudomonadota</taxon>
        <taxon>Betaproteobacteria</taxon>
        <taxon>Burkholderiales</taxon>
        <taxon>Burkholderiaceae</taxon>
        <taxon>Ralstonia</taxon>
    </lineage>
</organism>
<dbReference type="Proteomes" id="UP001190002">
    <property type="component" value="Unassembled WGS sequence"/>
</dbReference>
<keyword evidence="1" id="KW-1133">Transmembrane helix</keyword>
<comment type="caution">
    <text evidence="2">The sequence shown here is derived from an EMBL/GenBank/DDBJ whole genome shotgun (WGS) entry which is preliminary data.</text>
</comment>
<evidence type="ECO:0000313" key="3">
    <source>
        <dbReference type="Proteomes" id="UP001190002"/>
    </source>
</evidence>
<keyword evidence="1" id="KW-0472">Membrane</keyword>
<sequence>MPELRRYSYPGALRHVTVGYICATADSSDLRRMNANPITGPVRRAYLFQFRLRSNLHWLLGVALCFLPTVSILGIMYFSDLRLESYYYGSLAAGALVCRGLSSRMHGLEIALGRRKELRIHLPKSFVASALEKRSTLTHFVAEAVRVINWAQRSGFRTVSMDSPLLHKARRREQIASALQQALGHTVNVSAMADLRRMTFLEHWAFLLSRGMLAAAVVRLWKSVACEPRAPDPGADGLSRQNGRLMSGRITISLQPNCGR</sequence>
<reference evidence="2" key="1">
    <citation type="submission" date="2023-07" db="EMBL/GenBank/DDBJ databases">
        <authorList>
            <person name="Peeters C."/>
        </authorList>
    </citation>
    <scope>NUCLEOTIDE SEQUENCE</scope>
    <source>
        <strain evidence="2">R-77591</strain>
    </source>
</reference>
<evidence type="ECO:0000256" key="1">
    <source>
        <dbReference type="SAM" id="Phobius"/>
    </source>
</evidence>